<dbReference type="AlphaFoldDB" id="A0A9J6G2X7"/>
<keyword evidence="2" id="KW-1185">Reference proteome</keyword>
<name>A0A9J6G2X7_HAELO</name>
<proteinExistence type="predicted"/>
<evidence type="ECO:0000313" key="2">
    <source>
        <dbReference type="Proteomes" id="UP000821853"/>
    </source>
</evidence>
<gene>
    <name evidence="1" type="ORF">HPB48_013871</name>
</gene>
<dbReference type="VEuPathDB" id="VectorBase:HLOH_045159"/>
<sequence length="132" mass="15905">MDMVKLASFKELEELPLTKWHIKQHTQFDPSQEALKTAWRFSKEHRGQFVRAYRQLSVEQCLELFPNERERWRVHRVVEALEVYPTQSIRGVAKLIGMSKTRVYETLRDCLCQARKLVCWFQNFSRLCQRCK</sequence>
<organism evidence="1 2">
    <name type="scientific">Haemaphysalis longicornis</name>
    <name type="common">Bush tick</name>
    <dbReference type="NCBI Taxonomy" id="44386"/>
    <lineage>
        <taxon>Eukaryota</taxon>
        <taxon>Metazoa</taxon>
        <taxon>Ecdysozoa</taxon>
        <taxon>Arthropoda</taxon>
        <taxon>Chelicerata</taxon>
        <taxon>Arachnida</taxon>
        <taxon>Acari</taxon>
        <taxon>Parasitiformes</taxon>
        <taxon>Ixodida</taxon>
        <taxon>Ixodoidea</taxon>
        <taxon>Ixodidae</taxon>
        <taxon>Haemaphysalinae</taxon>
        <taxon>Haemaphysalis</taxon>
    </lineage>
</organism>
<protein>
    <submittedName>
        <fullName evidence="1">Uncharacterized protein</fullName>
    </submittedName>
</protein>
<dbReference type="Proteomes" id="UP000821853">
    <property type="component" value="Chromosome 3"/>
</dbReference>
<dbReference type="EMBL" id="JABSTR010000005">
    <property type="protein sequence ID" value="KAH9369866.1"/>
    <property type="molecule type" value="Genomic_DNA"/>
</dbReference>
<comment type="caution">
    <text evidence="1">The sequence shown here is derived from an EMBL/GenBank/DDBJ whole genome shotgun (WGS) entry which is preliminary data.</text>
</comment>
<evidence type="ECO:0000313" key="1">
    <source>
        <dbReference type="EMBL" id="KAH9369866.1"/>
    </source>
</evidence>
<dbReference type="OrthoDB" id="2015992at2759"/>
<reference evidence="1 2" key="1">
    <citation type="journal article" date="2020" name="Cell">
        <title>Large-Scale Comparative Analyses of Tick Genomes Elucidate Their Genetic Diversity and Vector Capacities.</title>
        <authorList>
            <consortium name="Tick Genome and Microbiome Consortium (TIGMIC)"/>
            <person name="Jia N."/>
            <person name="Wang J."/>
            <person name="Shi W."/>
            <person name="Du L."/>
            <person name="Sun Y."/>
            <person name="Zhan W."/>
            <person name="Jiang J.F."/>
            <person name="Wang Q."/>
            <person name="Zhang B."/>
            <person name="Ji P."/>
            <person name="Bell-Sakyi L."/>
            <person name="Cui X.M."/>
            <person name="Yuan T.T."/>
            <person name="Jiang B.G."/>
            <person name="Yang W.F."/>
            <person name="Lam T.T."/>
            <person name="Chang Q.C."/>
            <person name="Ding S.J."/>
            <person name="Wang X.J."/>
            <person name="Zhu J.G."/>
            <person name="Ruan X.D."/>
            <person name="Zhao L."/>
            <person name="Wei J.T."/>
            <person name="Ye R.Z."/>
            <person name="Que T.C."/>
            <person name="Du C.H."/>
            <person name="Zhou Y.H."/>
            <person name="Cheng J.X."/>
            <person name="Dai P.F."/>
            <person name="Guo W.B."/>
            <person name="Han X.H."/>
            <person name="Huang E.J."/>
            <person name="Li L.F."/>
            <person name="Wei W."/>
            <person name="Gao Y.C."/>
            <person name="Liu J.Z."/>
            <person name="Shao H.Z."/>
            <person name="Wang X."/>
            <person name="Wang C.C."/>
            <person name="Yang T.C."/>
            <person name="Huo Q.B."/>
            <person name="Li W."/>
            <person name="Chen H.Y."/>
            <person name="Chen S.E."/>
            <person name="Zhou L.G."/>
            <person name="Ni X.B."/>
            <person name="Tian J.H."/>
            <person name="Sheng Y."/>
            <person name="Liu T."/>
            <person name="Pan Y.S."/>
            <person name="Xia L.Y."/>
            <person name="Li J."/>
            <person name="Zhao F."/>
            <person name="Cao W.C."/>
        </authorList>
    </citation>
    <scope>NUCLEOTIDE SEQUENCE [LARGE SCALE GENOMIC DNA]</scope>
    <source>
        <strain evidence="1">HaeL-2018</strain>
    </source>
</reference>
<accession>A0A9J6G2X7</accession>